<evidence type="ECO:0000259" key="2">
    <source>
        <dbReference type="Pfam" id="PF20516"/>
    </source>
</evidence>
<evidence type="ECO:0000256" key="1">
    <source>
        <dbReference type="SAM" id="MobiDB-lite"/>
    </source>
</evidence>
<accession>A0ABQ9P9G6</accession>
<feature type="region of interest" description="Disordered" evidence="1">
    <location>
        <begin position="383"/>
        <end position="404"/>
    </location>
</feature>
<dbReference type="Pfam" id="PF20516">
    <property type="entry name" value="PDDEXK_12"/>
    <property type="match status" value="1"/>
</dbReference>
<name>A0ABQ9P9G6_9PEZI</name>
<gene>
    <name evidence="3" type="ORF">CLIM01_14467</name>
</gene>
<dbReference type="InterPro" id="IPR046797">
    <property type="entry name" value="PDDEXK_12"/>
</dbReference>
<keyword evidence="4" id="KW-1185">Reference proteome</keyword>
<comment type="caution">
    <text evidence="3">The sequence shown here is derived from an EMBL/GenBank/DDBJ whole genome shotgun (WGS) entry which is preliminary data.</text>
</comment>
<reference evidence="3" key="1">
    <citation type="submission" date="2023-04" db="EMBL/GenBank/DDBJ databases">
        <title>Colletotrichum limetticola genome sequence.</title>
        <authorList>
            <person name="Baroncelli R."/>
        </authorList>
    </citation>
    <scope>NUCLEOTIDE SEQUENCE</scope>
    <source>
        <strain evidence="3">KLA-Anderson</strain>
    </source>
</reference>
<feature type="compositionally biased region" description="Polar residues" evidence="1">
    <location>
        <begin position="636"/>
        <end position="648"/>
    </location>
</feature>
<dbReference type="Gene3D" id="1.25.40.20">
    <property type="entry name" value="Ankyrin repeat-containing domain"/>
    <property type="match status" value="1"/>
</dbReference>
<evidence type="ECO:0000313" key="4">
    <source>
        <dbReference type="Proteomes" id="UP001169217"/>
    </source>
</evidence>
<sequence length="793" mass="87155">MASPTKAVVFNSSQETLCQGPASIFDIVDIIDESVDDCAILVHIMYTCKRLYYSIRPTLYRRFFLGRGLSWVYRCFWPEGFCALDMSTGVIDSRRIELVTHVLTRASVDVPLADLPVVRVITNAMPFVGRKDGIAYCTNCDYDGYLPFLCVAAAYGMDGILQLLLPFGPALEYDNPRTTDAGLEWVAEPNAPGPQGEGGFSALFCAVANYNTLSAALLLQAGAVPYYDTFSTAIQGDDVVLLKIISAYEPWLLETAFAHRNRIPSDSLWPADYALAMRQWWIDPEPLEIVRFLATQFLPNRLTYQISDPYSRTILTRALEQFYPATACLLAKHGSRRDLLYLCSGRFMGYRQHPDRPGTPVWLEEDVVEHCIATLCRQGLTPEPLSTTHVGHPRGPLPPPSPSFPPRRAARLAQIVCRVLRVREPPVMADWHARAPLSLGPGLCEAGRGSHASAASLPVPYHDLLRHLGLLHAADVRFDTALILNTYWPSGGSAEGQTEGLPEPDDAGQLSLPTSPCGCFGAVAEGDDVPPSPRIRPPPSRPSFAWSVSMTGCAAFHALHHHSAASASRWAFYVHRPILDWVFFTRKRDQRRAGLRLLPSHNAIVKNPNPPSNRHGISVDFCAATDPVTIPGPRSGCSTPQDRSQSPLISWEDSGRSSSPSPPPPLPDCGWADLRSRLRPLSFSCHAPDGDLARGVRHSVAWHDAQRVFSPFRERTPFQLALPPCSLAGIVAVGHTWYLVPVAHEPGGPPPSQPDVFVLGSTAALAEIYKLVHSLQVVREWAESIVEDTLACR</sequence>
<protein>
    <recommendedName>
        <fullName evidence="2">PD-(D/E)XK nuclease-like domain-containing protein</fullName>
    </recommendedName>
</protein>
<dbReference type="EMBL" id="JARUPT010000928">
    <property type="protein sequence ID" value="KAK0368179.1"/>
    <property type="molecule type" value="Genomic_DNA"/>
</dbReference>
<evidence type="ECO:0000313" key="3">
    <source>
        <dbReference type="EMBL" id="KAK0368179.1"/>
    </source>
</evidence>
<dbReference type="SUPFAM" id="SSF48403">
    <property type="entry name" value="Ankyrin repeat"/>
    <property type="match status" value="1"/>
</dbReference>
<feature type="region of interest" description="Disordered" evidence="1">
    <location>
        <begin position="632"/>
        <end position="669"/>
    </location>
</feature>
<feature type="compositionally biased region" description="Pro residues" evidence="1">
    <location>
        <begin position="395"/>
        <end position="404"/>
    </location>
</feature>
<feature type="domain" description="PD-(D/E)XK nuclease-like" evidence="2">
    <location>
        <begin position="565"/>
        <end position="783"/>
    </location>
</feature>
<dbReference type="InterPro" id="IPR036770">
    <property type="entry name" value="Ankyrin_rpt-contain_sf"/>
</dbReference>
<organism evidence="3 4">
    <name type="scientific">Colletotrichum limetticola</name>
    <dbReference type="NCBI Taxonomy" id="1209924"/>
    <lineage>
        <taxon>Eukaryota</taxon>
        <taxon>Fungi</taxon>
        <taxon>Dikarya</taxon>
        <taxon>Ascomycota</taxon>
        <taxon>Pezizomycotina</taxon>
        <taxon>Sordariomycetes</taxon>
        <taxon>Hypocreomycetidae</taxon>
        <taxon>Glomerellales</taxon>
        <taxon>Glomerellaceae</taxon>
        <taxon>Colletotrichum</taxon>
        <taxon>Colletotrichum acutatum species complex</taxon>
    </lineage>
</organism>
<proteinExistence type="predicted"/>
<dbReference type="Proteomes" id="UP001169217">
    <property type="component" value="Unassembled WGS sequence"/>
</dbReference>